<organism evidence="1">
    <name type="scientific">Archaeoglobus fulgidus</name>
    <dbReference type="NCBI Taxonomy" id="2234"/>
    <lineage>
        <taxon>Archaea</taxon>
        <taxon>Methanobacteriati</taxon>
        <taxon>Methanobacteriota</taxon>
        <taxon>Archaeoglobi</taxon>
        <taxon>Archaeoglobales</taxon>
        <taxon>Archaeoglobaceae</taxon>
        <taxon>Archaeoglobus</taxon>
    </lineage>
</organism>
<dbReference type="Pfam" id="PF04322">
    <property type="entry name" value="DUF473"/>
    <property type="match status" value="1"/>
</dbReference>
<sequence>MRCYVFSGIAKLVIDDIIRRNIRTIELRSAHNVATALKVNLGDCVFLTHSRIRDLERGVSGLIAEVSGKEVIHQSIFYSSPHYVEESEFAVVRLRLNPKGVGRIIQLKTGGILDAIEAEVVEVTHFSAW</sequence>
<comment type="caution">
    <text evidence="1">The sequence shown here is derived from an EMBL/GenBank/DDBJ whole genome shotgun (WGS) entry which is preliminary data.</text>
</comment>
<reference evidence="1" key="1">
    <citation type="journal article" date="2020" name="mSystems">
        <title>Genome- and Community-Level Interaction Insights into Carbon Utilization and Element Cycling Functions of Hydrothermarchaeota in Hydrothermal Sediment.</title>
        <authorList>
            <person name="Zhou Z."/>
            <person name="Liu Y."/>
            <person name="Xu W."/>
            <person name="Pan J."/>
            <person name="Luo Z.H."/>
            <person name="Li M."/>
        </authorList>
    </citation>
    <scope>NUCLEOTIDE SEQUENCE [LARGE SCALE GENOMIC DNA]</scope>
    <source>
        <strain evidence="1">SpSt-26</strain>
    </source>
</reference>
<dbReference type="AlphaFoldDB" id="A0A7J2TG36"/>
<dbReference type="EMBL" id="DSLA01000001">
    <property type="protein sequence ID" value="HEH34553.1"/>
    <property type="molecule type" value="Genomic_DNA"/>
</dbReference>
<dbReference type="InterPro" id="IPR007417">
    <property type="entry name" value="DUF473"/>
</dbReference>
<proteinExistence type="predicted"/>
<gene>
    <name evidence="1" type="ORF">ENP88_00015</name>
</gene>
<evidence type="ECO:0000313" key="1">
    <source>
        <dbReference type="EMBL" id="HEH34553.1"/>
    </source>
</evidence>
<protein>
    <submittedName>
        <fullName evidence="1">DUF473 domain-containing protein</fullName>
    </submittedName>
</protein>
<accession>A0A7J2TG36</accession>
<name>A0A7J2TG36_ARCFL</name>